<organism evidence="1 2">
    <name type="scientific">Methylosinus sporium</name>
    <dbReference type="NCBI Taxonomy" id="428"/>
    <lineage>
        <taxon>Bacteria</taxon>
        <taxon>Pseudomonadati</taxon>
        <taxon>Pseudomonadota</taxon>
        <taxon>Alphaproteobacteria</taxon>
        <taxon>Hyphomicrobiales</taxon>
        <taxon>Methylocystaceae</taxon>
        <taxon>Methylosinus</taxon>
    </lineage>
</organism>
<keyword evidence="2" id="KW-1185">Reference proteome</keyword>
<evidence type="ECO:0000313" key="1">
    <source>
        <dbReference type="EMBL" id="PWB93119.1"/>
    </source>
</evidence>
<comment type="caution">
    <text evidence="1">The sequence shown here is derived from an EMBL/GenBank/DDBJ whole genome shotgun (WGS) entry which is preliminary data.</text>
</comment>
<evidence type="ECO:0000313" key="2">
    <source>
        <dbReference type="Proteomes" id="UP000245137"/>
    </source>
</evidence>
<dbReference type="EMBL" id="PUIV01000028">
    <property type="protein sequence ID" value="PWB93119.1"/>
    <property type="molecule type" value="Genomic_DNA"/>
</dbReference>
<name>A0A2U1SND0_METSR</name>
<sequence length="113" mass="12175">MDASRRSRVFIVQHVSRFALLVSFVALVGLAMRLSRFASAAFNDPKRLPAPTADSPVRHEPGAEGCADVVGRMLPEAMRGVAEAHGRSLARTTIIGVYASYDNYAKADGTRPC</sequence>
<protein>
    <submittedName>
        <fullName evidence="1">Uncharacterized protein</fullName>
    </submittedName>
</protein>
<gene>
    <name evidence="1" type="ORF">C5689_14800</name>
</gene>
<dbReference type="Proteomes" id="UP000245137">
    <property type="component" value="Unassembled WGS sequence"/>
</dbReference>
<reference evidence="1 2" key="1">
    <citation type="journal article" date="2018" name="Appl. Microbiol. Biotechnol.">
        <title>Co-cultivation of the strictly anaerobic methanogen Methanosarcina barkeri with aerobic methanotrophs in an oxygen-limited membrane bioreactor.</title>
        <authorList>
            <person name="In 't Zandt M.H."/>
            <person name="van den Bosch T.J.M."/>
            <person name="Rijkers R."/>
            <person name="van Kessel M.A.H.J."/>
            <person name="Jetten M.S.M."/>
            <person name="Welte C.U."/>
        </authorList>
    </citation>
    <scope>NUCLEOTIDE SEQUENCE [LARGE SCALE GENOMIC DNA]</scope>
    <source>
        <strain evidence="1 2">DSM 17706</strain>
    </source>
</reference>
<proteinExistence type="predicted"/>
<accession>A0A2U1SND0</accession>
<dbReference type="AlphaFoldDB" id="A0A2U1SND0"/>